<proteinExistence type="predicted"/>
<dbReference type="Proteomes" id="UP000714817">
    <property type="component" value="Unassembled WGS sequence"/>
</dbReference>
<organism evidence="1 2">
    <name type="scientific">candidate division WWE3 bacterium</name>
    <dbReference type="NCBI Taxonomy" id="2053526"/>
    <lineage>
        <taxon>Bacteria</taxon>
        <taxon>Katanobacteria</taxon>
    </lineage>
</organism>
<evidence type="ECO:0000313" key="2">
    <source>
        <dbReference type="Proteomes" id="UP000714817"/>
    </source>
</evidence>
<sequence length="226" mass="26213">MKRLFVLIVFIALFFTAFLFLKRNVTDSPVINPPLVNNTEKQIPENYLISLQVGEIDTRISDPMVENLVYREHAYVLVQVKDPMYYDEVTSKLEKLGAKRYGYVPNYSYIFYIPTNALNEITSLEEVQWVGWYYPKYKTTLTSSDIKNSQLTIMMFPDEEKVIQAVATLDNMGKSNSEYYCDELACTYTRYALDSGHSIEDITDLEVVMWVERYVEPSISPPTPNL</sequence>
<reference evidence="1" key="2">
    <citation type="journal article" date="2021" name="Microbiome">
        <title>Successional dynamics and alternative stable states in a saline activated sludge microbial community over 9 years.</title>
        <authorList>
            <person name="Wang Y."/>
            <person name="Ye J."/>
            <person name="Ju F."/>
            <person name="Liu L."/>
            <person name="Boyd J.A."/>
            <person name="Deng Y."/>
            <person name="Parks D.H."/>
            <person name="Jiang X."/>
            <person name="Yin X."/>
            <person name="Woodcroft B.J."/>
            <person name="Tyson G.W."/>
            <person name="Hugenholtz P."/>
            <person name="Polz M.F."/>
            <person name="Zhang T."/>
        </authorList>
    </citation>
    <scope>NUCLEOTIDE SEQUENCE</scope>
    <source>
        <strain evidence="1">HKST-UBA80</strain>
    </source>
</reference>
<accession>A0A955E0B1</accession>
<gene>
    <name evidence="1" type="ORF">KDA10_02725</name>
</gene>
<name>A0A955E0B1_UNCKA</name>
<protein>
    <submittedName>
        <fullName evidence="1">Uncharacterized protein</fullName>
    </submittedName>
</protein>
<evidence type="ECO:0000313" key="1">
    <source>
        <dbReference type="EMBL" id="MCA9302249.1"/>
    </source>
</evidence>
<reference evidence="1" key="1">
    <citation type="submission" date="2020-04" db="EMBL/GenBank/DDBJ databases">
        <authorList>
            <person name="Zhang T."/>
        </authorList>
    </citation>
    <scope>NUCLEOTIDE SEQUENCE</scope>
    <source>
        <strain evidence="1">HKST-UBA80</strain>
    </source>
</reference>
<comment type="caution">
    <text evidence="1">The sequence shown here is derived from an EMBL/GenBank/DDBJ whole genome shotgun (WGS) entry which is preliminary data.</text>
</comment>
<dbReference type="EMBL" id="JAGQNY010000009">
    <property type="protein sequence ID" value="MCA9302249.1"/>
    <property type="molecule type" value="Genomic_DNA"/>
</dbReference>
<dbReference type="AlphaFoldDB" id="A0A955E0B1"/>